<dbReference type="Proteomes" id="UP000823889">
    <property type="component" value="Unassembled WGS sequence"/>
</dbReference>
<name>A0A9D2RGZ7_9BURK</name>
<sequence length="485" mass="54016">MKKKIVIGAVVVVAGYLGATWYTGQQTQKYLTDKVAEANAQLRDELDPDVQVEMSIQDYQRHFFNSDVRYAFKVNIDGEPFEFEIQDQLYHGPFPYKAVAKGHLAPLLAYSESQLVETLDTAFLFGLAEPALPLTADSRVSYGGKWDSELHFADIVMNDIDVVRIEGVTTKLAGTKNIKDLKADVGIKRVEFVSVQEGVNFSLHDFATQITSTPNDEGVVDQQYSVSLGDMSIGYDVGIFPVMFGLVGLKVEGKDRLEGDLISGGSTTTVDSILVLKENLGQFEQTVSYERINQKALTSLAQLGSDDSMDGLAEEQELEALGAQILQAQPEFSLKPMRFSNAGGELRLDLHTALKSASADAKDRWAEYLRQFNTELVLSRGFAEHLINSNAIPPFMRDDLMRNFDLALQPWVEKGLLSFTENTYRFKADFNEDDQTLRINGANYSVQEVEALMNADHGRQTNQGVELEEQYDSIQEEDIEAVPSL</sequence>
<dbReference type="EMBL" id="DWUQ01000158">
    <property type="protein sequence ID" value="HJD44893.1"/>
    <property type="molecule type" value="Genomic_DNA"/>
</dbReference>
<gene>
    <name evidence="1" type="ORF">H9906_07695</name>
</gene>
<organism evidence="1 2">
    <name type="scientific">Candidatus Paenalcaligenes intestinipullorum</name>
    <dbReference type="NCBI Taxonomy" id="2838718"/>
    <lineage>
        <taxon>Bacteria</taxon>
        <taxon>Pseudomonadati</taxon>
        <taxon>Pseudomonadota</taxon>
        <taxon>Betaproteobacteria</taxon>
        <taxon>Burkholderiales</taxon>
        <taxon>Alcaligenaceae</taxon>
        <taxon>Paenalcaligenes</taxon>
    </lineage>
</organism>
<evidence type="ECO:0000313" key="1">
    <source>
        <dbReference type="EMBL" id="HJD44893.1"/>
    </source>
</evidence>
<reference evidence="1" key="1">
    <citation type="journal article" date="2021" name="PeerJ">
        <title>Extensive microbial diversity within the chicken gut microbiome revealed by metagenomics and culture.</title>
        <authorList>
            <person name="Gilroy R."/>
            <person name="Ravi A."/>
            <person name="Getino M."/>
            <person name="Pursley I."/>
            <person name="Horton D.L."/>
            <person name="Alikhan N.F."/>
            <person name="Baker D."/>
            <person name="Gharbi K."/>
            <person name="Hall N."/>
            <person name="Watson M."/>
            <person name="Adriaenssens E.M."/>
            <person name="Foster-Nyarko E."/>
            <person name="Jarju S."/>
            <person name="Secka A."/>
            <person name="Antonio M."/>
            <person name="Oren A."/>
            <person name="Chaudhuri R.R."/>
            <person name="La Ragione R."/>
            <person name="Hildebrand F."/>
            <person name="Pallen M.J."/>
        </authorList>
    </citation>
    <scope>NUCLEOTIDE SEQUENCE</scope>
    <source>
        <strain evidence="1">9264</strain>
    </source>
</reference>
<reference evidence="1" key="2">
    <citation type="submission" date="2021-04" db="EMBL/GenBank/DDBJ databases">
        <authorList>
            <person name="Gilroy R."/>
        </authorList>
    </citation>
    <scope>NUCLEOTIDE SEQUENCE</scope>
    <source>
        <strain evidence="1">9264</strain>
    </source>
</reference>
<evidence type="ECO:0000313" key="2">
    <source>
        <dbReference type="Proteomes" id="UP000823889"/>
    </source>
</evidence>
<dbReference type="InterPro" id="IPR010352">
    <property type="entry name" value="DUF945"/>
</dbReference>
<comment type="caution">
    <text evidence="1">The sequence shown here is derived from an EMBL/GenBank/DDBJ whole genome shotgun (WGS) entry which is preliminary data.</text>
</comment>
<protein>
    <submittedName>
        <fullName evidence="1">YdgA family protein</fullName>
    </submittedName>
</protein>
<dbReference type="Pfam" id="PF06097">
    <property type="entry name" value="DUF945"/>
    <property type="match status" value="1"/>
</dbReference>
<accession>A0A9D2RGZ7</accession>
<proteinExistence type="predicted"/>
<dbReference type="AlphaFoldDB" id="A0A9D2RGZ7"/>